<protein>
    <recommendedName>
        <fullName evidence="3">HEPN domain-containing protein</fullName>
    </recommendedName>
</protein>
<dbReference type="Gene3D" id="1.20.120.330">
    <property type="entry name" value="Nucleotidyltransferases domain 2"/>
    <property type="match status" value="1"/>
</dbReference>
<accession>A0ABN2I591</accession>
<dbReference type="Proteomes" id="UP001501690">
    <property type="component" value="Unassembled WGS sequence"/>
</dbReference>
<comment type="caution">
    <text evidence="1">The sequence shown here is derived from an EMBL/GenBank/DDBJ whole genome shotgun (WGS) entry which is preliminary data.</text>
</comment>
<name>A0ABN2I591_9MICO</name>
<sequence>MVPAATRNEARSRLARAREYFAFAEIADGDANFANPGVSLCVNAGIAAADVVLLLSEHRRGARDGHERAPHALRRINQDSMARSLSRLLKLKPRAQYTAGESCSANDFRDALRDARRCIELASAMLNGEVNE</sequence>
<reference evidence="1 2" key="1">
    <citation type="journal article" date="2019" name="Int. J. Syst. Evol. Microbiol.">
        <title>The Global Catalogue of Microorganisms (GCM) 10K type strain sequencing project: providing services to taxonomists for standard genome sequencing and annotation.</title>
        <authorList>
            <consortium name="The Broad Institute Genomics Platform"/>
            <consortium name="The Broad Institute Genome Sequencing Center for Infectious Disease"/>
            <person name="Wu L."/>
            <person name="Ma J."/>
        </authorList>
    </citation>
    <scope>NUCLEOTIDE SEQUENCE [LARGE SCALE GENOMIC DNA]</scope>
    <source>
        <strain evidence="1 2">JCM 15577</strain>
    </source>
</reference>
<dbReference type="EMBL" id="BAAAPL010000001">
    <property type="protein sequence ID" value="GAA1698861.1"/>
    <property type="molecule type" value="Genomic_DNA"/>
</dbReference>
<organism evidence="1 2">
    <name type="scientific">Microbacterium sediminicola</name>
    <dbReference type="NCBI Taxonomy" id="415210"/>
    <lineage>
        <taxon>Bacteria</taxon>
        <taxon>Bacillati</taxon>
        <taxon>Actinomycetota</taxon>
        <taxon>Actinomycetes</taxon>
        <taxon>Micrococcales</taxon>
        <taxon>Microbacteriaceae</taxon>
        <taxon>Microbacterium</taxon>
    </lineage>
</organism>
<evidence type="ECO:0000313" key="1">
    <source>
        <dbReference type="EMBL" id="GAA1698861.1"/>
    </source>
</evidence>
<evidence type="ECO:0008006" key="3">
    <source>
        <dbReference type="Google" id="ProtNLM"/>
    </source>
</evidence>
<proteinExistence type="predicted"/>
<evidence type="ECO:0000313" key="2">
    <source>
        <dbReference type="Proteomes" id="UP001501690"/>
    </source>
</evidence>
<keyword evidence="2" id="KW-1185">Reference proteome</keyword>
<gene>
    <name evidence="1" type="ORF">GCM10009808_15460</name>
</gene>